<dbReference type="Proteomes" id="UP000682733">
    <property type="component" value="Unassembled WGS sequence"/>
</dbReference>
<dbReference type="Proteomes" id="UP000681722">
    <property type="component" value="Unassembled WGS sequence"/>
</dbReference>
<evidence type="ECO:0000313" key="6">
    <source>
        <dbReference type="Proteomes" id="UP000663829"/>
    </source>
</evidence>
<reference evidence="3" key="1">
    <citation type="submission" date="2021-02" db="EMBL/GenBank/DDBJ databases">
        <authorList>
            <person name="Nowell W R."/>
        </authorList>
    </citation>
    <scope>NUCLEOTIDE SEQUENCE</scope>
</reference>
<evidence type="ECO:0000313" key="2">
    <source>
        <dbReference type="EMBL" id="CAF1234433.1"/>
    </source>
</evidence>
<evidence type="ECO:0000256" key="1">
    <source>
        <dbReference type="SAM" id="MobiDB-lite"/>
    </source>
</evidence>
<gene>
    <name evidence="3" type="ORF">GPM918_LOCUS33937</name>
    <name evidence="2" type="ORF">OVA965_LOCUS25537</name>
    <name evidence="5" type="ORF">SRO942_LOCUS34630</name>
    <name evidence="4" type="ORF">TMI583_LOCUS26269</name>
</gene>
<dbReference type="OrthoDB" id="9988829at2759"/>
<dbReference type="EMBL" id="CAJOBC010083893">
    <property type="protein sequence ID" value="CAF4308443.1"/>
    <property type="molecule type" value="Genomic_DNA"/>
</dbReference>
<sequence>ELRDKDRRDKLWNIYLGDTNDMDDRRSRAETLRMKNIEKQLAVLNKNRLLRNDSLTIDVSSPKPRYDSSPISDWNRPRMRRRSSLDQQIIEQWKAMADDTKGVDQLPWPIRKLLIRRHFRRHLKETSLSLMNEQSQTLSADNGEGAIET</sequence>
<dbReference type="AlphaFoldDB" id="A0A815MXY9"/>
<dbReference type="EMBL" id="CAJNOQ010018460">
    <property type="protein sequence ID" value="CAF1429117.1"/>
    <property type="molecule type" value="Genomic_DNA"/>
</dbReference>
<comment type="caution">
    <text evidence="3">The sequence shown here is derived from an EMBL/GenBank/DDBJ whole genome shotgun (WGS) entry which is preliminary data.</text>
</comment>
<dbReference type="EMBL" id="CAJNOK010015908">
    <property type="protein sequence ID" value="CAF1234433.1"/>
    <property type="molecule type" value="Genomic_DNA"/>
</dbReference>
<feature type="region of interest" description="Disordered" evidence="1">
    <location>
        <begin position="55"/>
        <end position="80"/>
    </location>
</feature>
<accession>A0A815MXY9</accession>
<feature type="non-terminal residue" evidence="3">
    <location>
        <position position="1"/>
    </location>
</feature>
<evidence type="ECO:0000313" key="3">
    <source>
        <dbReference type="EMBL" id="CAF1429117.1"/>
    </source>
</evidence>
<dbReference type="EMBL" id="CAJOBA010037456">
    <property type="protein sequence ID" value="CAF4042525.1"/>
    <property type="molecule type" value="Genomic_DNA"/>
</dbReference>
<proteinExistence type="predicted"/>
<evidence type="ECO:0000313" key="4">
    <source>
        <dbReference type="EMBL" id="CAF4042525.1"/>
    </source>
</evidence>
<dbReference type="Proteomes" id="UP000677228">
    <property type="component" value="Unassembled WGS sequence"/>
</dbReference>
<evidence type="ECO:0000313" key="5">
    <source>
        <dbReference type="EMBL" id="CAF4308443.1"/>
    </source>
</evidence>
<keyword evidence="6" id="KW-1185">Reference proteome</keyword>
<dbReference type="Proteomes" id="UP000663829">
    <property type="component" value="Unassembled WGS sequence"/>
</dbReference>
<name>A0A815MXY9_9BILA</name>
<protein>
    <submittedName>
        <fullName evidence="3">Uncharacterized protein</fullName>
    </submittedName>
</protein>
<organism evidence="3 6">
    <name type="scientific">Didymodactylos carnosus</name>
    <dbReference type="NCBI Taxonomy" id="1234261"/>
    <lineage>
        <taxon>Eukaryota</taxon>
        <taxon>Metazoa</taxon>
        <taxon>Spiralia</taxon>
        <taxon>Gnathifera</taxon>
        <taxon>Rotifera</taxon>
        <taxon>Eurotatoria</taxon>
        <taxon>Bdelloidea</taxon>
        <taxon>Philodinida</taxon>
        <taxon>Philodinidae</taxon>
        <taxon>Didymodactylos</taxon>
    </lineage>
</organism>